<feature type="region of interest" description="Disordered" evidence="1">
    <location>
        <begin position="59"/>
        <end position="82"/>
    </location>
</feature>
<dbReference type="AlphaFoldDB" id="A0A6J6D8Z9"/>
<accession>A0A6J6D8Z9</accession>
<protein>
    <submittedName>
        <fullName evidence="2">Unannotated protein</fullName>
    </submittedName>
</protein>
<name>A0A6J6D8Z9_9ZZZZ</name>
<organism evidence="2">
    <name type="scientific">freshwater metagenome</name>
    <dbReference type="NCBI Taxonomy" id="449393"/>
    <lineage>
        <taxon>unclassified sequences</taxon>
        <taxon>metagenomes</taxon>
        <taxon>ecological metagenomes</taxon>
    </lineage>
</organism>
<reference evidence="2" key="1">
    <citation type="submission" date="2020-05" db="EMBL/GenBank/DDBJ databases">
        <authorList>
            <person name="Chiriac C."/>
            <person name="Salcher M."/>
            <person name="Ghai R."/>
            <person name="Kavagutti S V."/>
        </authorList>
    </citation>
    <scope>NUCLEOTIDE SEQUENCE</scope>
</reference>
<evidence type="ECO:0000256" key="1">
    <source>
        <dbReference type="SAM" id="MobiDB-lite"/>
    </source>
</evidence>
<proteinExistence type="predicted"/>
<sequence>MRSATAPEMSAGVIAANMPRKATVESVKPPSSPVIAMSRRNAASKLPISEPMAPPVSGSFWNGTCASENPTTTQTIGTIKMQ</sequence>
<gene>
    <name evidence="2" type="ORF">UFOPK1493_01746</name>
</gene>
<evidence type="ECO:0000313" key="2">
    <source>
        <dbReference type="EMBL" id="CAB4560411.1"/>
    </source>
</evidence>
<dbReference type="EMBL" id="CAEZSR010000057">
    <property type="protein sequence ID" value="CAB4560411.1"/>
    <property type="molecule type" value="Genomic_DNA"/>
</dbReference>